<dbReference type="AlphaFoldDB" id="A0A6G7K7I1"/>
<dbReference type="InterPro" id="IPR025893">
    <property type="entry name" value="Tocopherol_cyclase"/>
</dbReference>
<proteinExistence type="predicted"/>
<accession>A0A6G7K7I1</accession>
<organism evidence="1 2">
    <name type="scientific">Jeotgalibaca arthritidis</name>
    <dbReference type="NCBI Taxonomy" id="1868794"/>
    <lineage>
        <taxon>Bacteria</taxon>
        <taxon>Bacillati</taxon>
        <taxon>Bacillota</taxon>
        <taxon>Bacilli</taxon>
        <taxon>Lactobacillales</taxon>
        <taxon>Carnobacteriaceae</taxon>
        <taxon>Jeotgalibaca</taxon>
    </lineage>
</organism>
<dbReference type="GO" id="GO:0009976">
    <property type="term" value="F:tocopherol cyclase activity"/>
    <property type="evidence" value="ECO:0007669"/>
    <property type="project" value="InterPro"/>
</dbReference>
<evidence type="ECO:0000313" key="2">
    <source>
        <dbReference type="Proteomes" id="UP000501451"/>
    </source>
</evidence>
<protein>
    <submittedName>
        <fullName evidence="1">Uncharacterized protein</fullName>
    </submittedName>
</protein>
<reference evidence="1 2" key="1">
    <citation type="journal article" date="2017" name="Int. J. Syst. Evol. Microbiol.">
        <title>Jeotgalibaca porci sp. nov. and Jeotgalibaca arthritidis sp. nov., isolated from pigs, and emended description of the genus Jeotgalibaca.</title>
        <authorList>
            <person name="Zamora L."/>
            <person name="Perez-Sancho M."/>
            <person name="Dominguez L."/>
            <person name="Fernandez-Garayzabal J.F."/>
            <person name="Vela A.I."/>
        </authorList>
    </citation>
    <scope>NUCLEOTIDE SEQUENCE [LARGE SCALE GENOMIC DNA]</scope>
    <source>
        <strain evidence="1 2">CECT 9157</strain>
    </source>
</reference>
<sequence>MTSTGKGYIEKDWGRSFPKNYIWIQSNHFNDNQRSLFFSYAHIPYRRLKIRE</sequence>
<dbReference type="Pfam" id="PF14249">
    <property type="entry name" value="Tocopherol_cycl"/>
    <property type="match status" value="1"/>
</dbReference>
<dbReference type="EMBL" id="CP049740">
    <property type="protein sequence ID" value="QII81181.1"/>
    <property type="molecule type" value="Genomic_DNA"/>
</dbReference>
<evidence type="ECO:0000313" key="1">
    <source>
        <dbReference type="EMBL" id="QII81181.1"/>
    </source>
</evidence>
<dbReference type="KEGG" id="jar:G7057_00970"/>
<dbReference type="Proteomes" id="UP000501451">
    <property type="component" value="Chromosome"/>
</dbReference>
<name>A0A6G7K7I1_9LACT</name>
<keyword evidence="2" id="KW-1185">Reference proteome</keyword>
<gene>
    <name evidence="1" type="ORF">G7057_00970</name>
</gene>